<keyword evidence="1" id="KW-0812">Transmembrane</keyword>
<organism evidence="2 3">
    <name type="scientific">Tenacibaculum skagerrakense</name>
    <dbReference type="NCBI Taxonomy" id="186571"/>
    <lineage>
        <taxon>Bacteria</taxon>
        <taxon>Pseudomonadati</taxon>
        <taxon>Bacteroidota</taxon>
        <taxon>Flavobacteriia</taxon>
        <taxon>Flavobacteriales</taxon>
        <taxon>Flavobacteriaceae</taxon>
        <taxon>Tenacibaculum</taxon>
    </lineage>
</organism>
<proteinExistence type="predicted"/>
<keyword evidence="3" id="KW-1185">Reference proteome</keyword>
<reference evidence="2 3" key="1">
    <citation type="submission" date="2019-03" db="EMBL/GenBank/DDBJ databases">
        <title>Genomic Encyclopedia of Type Strains, Phase IV (KMG-IV): sequencing the most valuable type-strain genomes for metagenomic binning, comparative biology and taxonomic classification.</title>
        <authorList>
            <person name="Goeker M."/>
        </authorList>
    </citation>
    <scope>NUCLEOTIDE SEQUENCE [LARGE SCALE GENOMIC DNA]</scope>
    <source>
        <strain evidence="2 3">DSM 14836</strain>
    </source>
</reference>
<evidence type="ECO:0000313" key="2">
    <source>
        <dbReference type="EMBL" id="TCP23314.1"/>
    </source>
</evidence>
<dbReference type="Proteomes" id="UP000294564">
    <property type="component" value="Unassembled WGS sequence"/>
</dbReference>
<dbReference type="AlphaFoldDB" id="A0A4R2NPP7"/>
<protein>
    <recommendedName>
        <fullName evidence="4">Cytoskeletal protein CcmA (Bactofilin family)</fullName>
    </recommendedName>
</protein>
<feature type="transmembrane region" description="Helical" evidence="1">
    <location>
        <begin position="12"/>
        <end position="34"/>
    </location>
</feature>
<gene>
    <name evidence="2" type="ORF">EV195_10938</name>
</gene>
<name>A0A4R2NPP7_9FLAO</name>
<keyword evidence="1" id="KW-1133">Transmembrane helix</keyword>
<evidence type="ECO:0008006" key="4">
    <source>
        <dbReference type="Google" id="ProtNLM"/>
    </source>
</evidence>
<evidence type="ECO:0000256" key="1">
    <source>
        <dbReference type="SAM" id="Phobius"/>
    </source>
</evidence>
<evidence type="ECO:0000313" key="3">
    <source>
        <dbReference type="Proteomes" id="UP000294564"/>
    </source>
</evidence>
<comment type="caution">
    <text evidence="2">The sequence shown here is derived from an EMBL/GenBank/DDBJ whole genome shotgun (WGS) entry which is preliminary data.</text>
</comment>
<dbReference type="RefSeq" id="WP_132795572.1">
    <property type="nucleotide sequence ID" value="NZ_SLXM01000009.1"/>
</dbReference>
<sequence>MFSSNTKVKAGALQYVLVIAIIILIILFSFIQLIQLQQKLATKNVLYQKAISNTVNGFKYLSKNTGVSDEIKFSESLNENNSVVKSNWGAFDIVKISSKVNKETFEKIGMMGNINSERKALYLTDNFTPLVVVGNTRITGTAHLPKRGVKSGNIAGNSYYGSSLVYGAIKVSNSSLPKNSSIKQLTSFTTSLLNKDFKDIELRDGEKLAQSFKDETLLYKDYESITLQDISLKGNIIIQSLRKIIVTKETDLQDIIIIAPEIEIQSGVKATFQAFATKRIQVGRNVALSYPSCLILNYKATKIEKDHHISVEPGATVKGGLYFLHEKSEERNLEPQIKLDTNTKVFGEVFCEGNTELLGEVIGEVSTNNFITKQKGSTYINHIYNGVINAKELSEEYVGLTGNTNKRAVCKWLY</sequence>
<keyword evidence="1" id="KW-0472">Membrane</keyword>
<dbReference type="OrthoDB" id="1004942at2"/>
<accession>A0A4R2NPP7</accession>
<dbReference type="EMBL" id="SLXM01000009">
    <property type="protein sequence ID" value="TCP23314.1"/>
    <property type="molecule type" value="Genomic_DNA"/>
</dbReference>